<accession>A0A1H9J6E3</accession>
<dbReference type="EMBL" id="FOFB01000016">
    <property type="protein sequence ID" value="SEQ82366.1"/>
    <property type="molecule type" value="Genomic_DNA"/>
</dbReference>
<dbReference type="STRING" id="478744.SAMN05444359_116105"/>
<evidence type="ECO:0000313" key="2">
    <source>
        <dbReference type="Proteomes" id="UP000199021"/>
    </source>
</evidence>
<proteinExistence type="predicted"/>
<dbReference type="Gene3D" id="3.40.50.10600">
    <property type="entry name" value="SpoIIaa-like domains"/>
    <property type="match status" value="2"/>
</dbReference>
<sequence>MISVFPLSQPNMLGFTLDGEVDEEGIRKLLIAVEAKVITHGKLRLLGNIKNVGGFQSFQSFWKTLKTKKDLWDKIEKYAILTDHGWLASLTGSVDWLTPRMEIKTFSLADGELAHAWLKLDPMEESSEGLKEIDLGDERLLGLAIIGKMTTVDYDRINLLIEEQAGKYGQARVMLEVVSTEFSGQALLEDIKSSIKNYKNVDRLAIIGDQSWLKTTVRLGDLLTPGLELAAFSTVERKRAVAWLG</sequence>
<dbReference type="RefSeq" id="WP_090169940.1">
    <property type="nucleotide sequence ID" value="NZ_FOFB01000016.1"/>
</dbReference>
<dbReference type="InterPro" id="IPR036513">
    <property type="entry name" value="STAS_dom_sf"/>
</dbReference>
<dbReference type="InParanoid" id="A0A1H9J6E3"/>
<dbReference type="Proteomes" id="UP000199021">
    <property type="component" value="Unassembled WGS sequence"/>
</dbReference>
<dbReference type="Pfam" id="PF11964">
    <property type="entry name" value="SpoIIAA-like"/>
    <property type="match status" value="2"/>
</dbReference>
<dbReference type="OrthoDB" id="1447828at2"/>
<dbReference type="AlphaFoldDB" id="A0A1H9J6E3"/>
<gene>
    <name evidence="1" type="ORF">SAMN05444359_116105</name>
</gene>
<evidence type="ECO:0000313" key="1">
    <source>
        <dbReference type="EMBL" id="SEQ82366.1"/>
    </source>
</evidence>
<dbReference type="SUPFAM" id="SSF52091">
    <property type="entry name" value="SpoIIaa-like"/>
    <property type="match status" value="2"/>
</dbReference>
<keyword evidence="2" id="KW-1185">Reference proteome</keyword>
<dbReference type="InterPro" id="IPR021866">
    <property type="entry name" value="SpoIIAA-like"/>
</dbReference>
<reference evidence="2" key="1">
    <citation type="submission" date="2016-10" db="EMBL/GenBank/DDBJ databases">
        <authorList>
            <person name="Varghese N."/>
            <person name="Submissions S."/>
        </authorList>
    </citation>
    <scope>NUCLEOTIDE SEQUENCE [LARGE SCALE GENOMIC DNA]</scope>
    <source>
        <strain evidence="2">DSM 24740</strain>
    </source>
</reference>
<protein>
    <submittedName>
        <fullName evidence="1">SpoIIAA-like</fullName>
    </submittedName>
</protein>
<name>A0A1H9J6E3_9BACT</name>
<organism evidence="1 2">
    <name type="scientific">Neolewinella agarilytica</name>
    <dbReference type="NCBI Taxonomy" id="478744"/>
    <lineage>
        <taxon>Bacteria</taxon>
        <taxon>Pseudomonadati</taxon>
        <taxon>Bacteroidota</taxon>
        <taxon>Saprospiria</taxon>
        <taxon>Saprospirales</taxon>
        <taxon>Lewinellaceae</taxon>
        <taxon>Neolewinella</taxon>
    </lineage>
</organism>
<dbReference type="InterPro" id="IPR038396">
    <property type="entry name" value="SpoIIAA-like_sf"/>
</dbReference>